<organism evidence="4 5">
    <name type="scientific">Pectobacterium brasiliense</name>
    <dbReference type="NCBI Taxonomy" id="180957"/>
    <lineage>
        <taxon>Bacteria</taxon>
        <taxon>Pseudomonadati</taxon>
        <taxon>Pseudomonadota</taxon>
        <taxon>Gammaproteobacteria</taxon>
        <taxon>Enterobacterales</taxon>
        <taxon>Pectobacteriaceae</taxon>
        <taxon>Pectobacterium</taxon>
    </lineage>
</organism>
<dbReference type="EMBL" id="CP065031">
    <property type="protein sequence ID" value="QPK24717.1"/>
    <property type="molecule type" value="Genomic_DNA"/>
</dbReference>
<feature type="region of interest" description="Disordered" evidence="1">
    <location>
        <begin position="135"/>
        <end position="156"/>
    </location>
</feature>
<evidence type="ECO:0000313" key="3">
    <source>
        <dbReference type="EMBL" id="MBN3108093.1"/>
    </source>
</evidence>
<evidence type="ECO:0000256" key="2">
    <source>
        <dbReference type="SAM" id="SignalP"/>
    </source>
</evidence>
<accession>A0A3S1AHH4</accession>
<dbReference type="EMBL" id="JACGET010000027">
    <property type="protein sequence ID" value="MBN3108093.1"/>
    <property type="molecule type" value="Genomic_DNA"/>
</dbReference>
<evidence type="ECO:0000313" key="6">
    <source>
        <dbReference type="Proteomes" id="UP000762586"/>
    </source>
</evidence>
<protein>
    <recommendedName>
        <fullName evidence="7">Fimbrial protein</fullName>
    </recommendedName>
</protein>
<dbReference type="AlphaFoldDB" id="A0A3S1AHH4"/>
<name>A0A3S1AHH4_9GAMM</name>
<keyword evidence="6" id="KW-1185">Reference proteome</keyword>
<evidence type="ECO:0000256" key="1">
    <source>
        <dbReference type="SAM" id="MobiDB-lite"/>
    </source>
</evidence>
<dbReference type="Proteomes" id="UP000269351">
    <property type="component" value="Chromosome"/>
</dbReference>
<evidence type="ECO:0008006" key="7">
    <source>
        <dbReference type="Google" id="ProtNLM"/>
    </source>
</evidence>
<evidence type="ECO:0000313" key="4">
    <source>
        <dbReference type="EMBL" id="QPK24717.1"/>
    </source>
</evidence>
<dbReference type="Proteomes" id="UP000762586">
    <property type="component" value="Unassembled WGS sequence"/>
</dbReference>
<proteinExistence type="predicted"/>
<reference evidence="3 6" key="1">
    <citation type="submission" date="2020-07" db="EMBL/GenBank/DDBJ databases">
        <title>A pangenomic view of the genus Pectobacterium provides insights into genome organization, phylogeny, and virulence.</title>
        <authorList>
            <person name="Jonkheer E."/>
            <person name="Brankovics B."/>
            <person name="Houwers I."/>
            <person name="Van Der Wolf J."/>
            <person name="Bonants P."/>
            <person name="Vreeburg R."/>
            <person name="Bollema R."/>
            <person name="De Haan J."/>
            <person name="Berke L."/>
            <person name="De Ridder D."/>
            <person name="Smit S."/>
            <person name="Van Der Lee T.A.J."/>
        </authorList>
    </citation>
    <scope>NUCLEOTIDE SEQUENCE [LARGE SCALE GENOMIC DNA]</scope>
    <source>
        <strain evidence="3 6">NAK:384</strain>
    </source>
</reference>
<gene>
    <name evidence="4" type="ORF">F126LOC_002455</name>
    <name evidence="3" type="ORF">H4F48_18730</name>
</gene>
<feature type="chain" id="PRO_5044600442" description="Fimbrial protein" evidence="2">
    <location>
        <begin position="24"/>
        <end position="156"/>
    </location>
</feature>
<dbReference type="RefSeq" id="WP_127110946.1">
    <property type="nucleotide sequence ID" value="NZ_BSWF01000005.1"/>
</dbReference>
<reference evidence="4 5" key="2">
    <citation type="submission" date="2020-11" db="EMBL/GenBank/DDBJ databases">
        <title>Complete genome sequence of Pectobacterium brasiliense strain F126.</title>
        <authorList>
            <person name="Miroshnikov K."/>
            <person name="Vo T.N.H."/>
            <person name="Khodykina M.V."/>
            <person name="Kabanova A.P."/>
            <person name="Shneider M."/>
            <person name="Korzhenkov A."/>
            <person name="Toschakov S.V."/>
            <person name="Miroshnikov K.A."/>
            <person name="Ignatov A.N."/>
            <person name="Mikhailova Y.V."/>
            <person name="Shelenkov A."/>
            <person name="Yanushevich Y.G."/>
            <person name="Evseev P.V."/>
        </authorList>
    </citation>
    <scope>NUCLEOTIDE SEQUENCE [LARGE SCALE GENOMIC DNA]</scope>
    <source>
        <strain evidence="4 5">F126</strain>
    </source>
</reference>
<keyword evidence="2" id="KW-0732">Signal</keyword>
<feature type="signal peptide" evidence="2">
    <location>
        <begin position="1"/>
        <end position="23"/>
    </location>
</feature>
<evidence type="ECO:0000313" key="5">
    <source>
        <dbReference type="Proteomes" id="UP000269351"/>
    </source>
</evidence>
<sequence>MKQKLRSLSLLIITAAITFPAQAATGSITKSGSAKIIFILSTGEGLSGLNGFFANSGNFTPGTLNKPKTLTQVRYEIAAYPQSLTDSVQLCYLQPYQSLPTRCITVASGSSGTTTQFNDLRFDTGVGLQIRHEVTGRPGDNVRPSRKESVTWDYSY</sequence>